<dbReference type="InterPro" id="IPR002885">
    <property type="entry name" value="PPR_rpt"/>
</dbReference>
<evidence type="ECO:0000256" key="2">
    <source>
        <dbReference type="ARBA" id="ARBA00022737"/>
    </source>
</evidence>
<comment type="caution">
    <text evidence="4">The sequence shown here is derived from an EMBL/GenBank/DDBJ whole genome shotgun (WGS) entry which is preliminary data.</text>
</comment>
<dbReference type="PROSITE" id="PS51375">
    <property type="entry name" value="PPR"/>
    <property type="match status" value="1"/>
</dbReference>
<organism evidence="4 5">
    <name type="scientific">Malus domestica</name>
    <name type="common">Apple</name>
    <name type="synonym">Pyrus malus</name>
    <dbReference type="NCBI Taxonomy" id="3750"/>
    <lineage>
        <taxon>Eukaryota</taxon>
        <taxon>Viridiplantae</taxon>
        <taxon>Streptophyta</taxon>
        <taxon>Embryophyta</taxon>
        <taxon>Tracheophyta</taxon>
        <taxon>Spermatophyta</taxon>
        <taxon>Magnoliopsida</taxon>
        <taxon>eudicotyledons</taxon>
        <taxon>Gunneridae</taxon>
        <taxon>Pentapetalae</taxon>
        <taxon>rosids</taxon>
        <taxon>fabids</taxon>
        <taxon>Rosales</taxon>
        <taxon>Rosaceae</taxon>
        <taxon>Amygdaloideae</taxon>
        <taxon>Maleae</taxon>
        <taxon>Malus</taxon>
    </lineage>
</organism>
<evidence type="ECO:0000256" key="1">
    <source>
        <dbReference type="ARBA" id="ARBA00007626"/>
    </source>
</evidence>
<dbReference type="PANTHER" id="PTHR47933:SF11">
    <property type="entry name" value="PENTATRICOPEPTIDE REPEAT-CONTAINING PROTEIN 2"/>
    <property type="match status" value="1"/>
</dbReference>
<evidence type="ECO:0008006" key="6">
    <source>
        <dbReference type="Google" id="ProtNLM"/>
    </source>
</evidence>
<dbReference type="PANTHER" id="PTHR47933">
    <property type="entry name" value="PENTATRICOPEPTIDE REPEAT-CONTAINING PROTEIN 1, MITOCHONDRIAL"/>
    <property type="match status" value="1"/>
</dbReference>
<dbReference type="InterPro" id="IPR011990">
    <property type="entry name" value="TPR-like_helical_dom_sf"/>
</dbReference>
<accession>A0A498J0Z0</accession>
<dbReference type="Proteomes" id="UP000290289">
    <property type="component" value="Chromosome 10"/>
</dbReference>
<dbReference type="EMBL" id="RDQH01000336">
    <property type="protein sequence ID" value="RXH88004.1"/>
    <property type="molecule type" value="Genomic_DNA"/>
</dbReference>
<reference evidence="4 5" key="1">
    <citation type="submission" date="2018-10" db="EMBL/GenBank/DDBJ databases">
        <title>A high-quality apple genome assembly.</title>
        <authorList>
            <person name="Hu J."/>
        </authorList>
    </citation>
    <scope>NUCLEOTIDE SEQUENCE [LARGE SCALE GENOMIC DNA]</scope>
    <source>
        <strain evidence="5">cv. HFTH1</strain>
        <tissue evidence="4">Young leaf</tissue>
    </source>
</reference>
<dbReference type="STRING" id="3750.A0A498J0Z0"/>
<dbReference type="InterPro" id="IPR051240">
    <property type="entry name" value="Mito_RNA-Proc/Resp"/>
</dbReference>
<dbReference type="GO" id="GO:0003729">
    <property type="term" value="F:mRNA binding"/>
    <property type="evidence" value="ECO:0007669"/>
    <property type="project" value="TreeGrafter"/>
</dbReference>
<proteinExistence type="inferred from homology"/>
<evidence type="ECO:0000313" key="4">
    <source>
        <dbReference type="EMBL" id="RXH88004.1"/>
    </source>
</evidence>
<evidence type="ECO:0000256" key="3">
    <source>
        <dbReference type="PROSITE-ProRule" id="PRU00708"/>
    </source>
</evidence>
<keyword evidence="2" id="KW-0677">Repeat</keyword>
<dbReference type="Gene3D" id="1.25.40.10">
    <property type="entry name" value="Tetratricopeptide repeat domain"/>
    <property type="match status" value="1"/>
</dbReference>
<sequence>MLETLKYYADFAHSAAQALETFKWASKLPKFRHSPSTFRALIHKLCTFHPFDTVHQLLDEIPTSIGQPPPPRDEDTFVTIIRGLGRAHMEDIDIAREFYRMKMMESGIEGDGYTFGILMKGLCLTNRIGDGFKLLQAMKTRGITPNTVLGEREA</sequence>
<dbReference type="Pfam" id="PF01535">
    <property type="entry name" value="PPR"/>
    <property type="match status" value="1"/>
</dbReference>
<gene>
    <name evidence="4" type="ORF">DVH24_037649</name>
</gene>
<comment type="similarity">
    <text evidence="1">Belongs to the PPR family. P subfamily.</text>
</comment>
<dbReference type="AlphaFoldDB" id="A0A498J0Z0"/>
<feature type="repeat" description="PPR" evidence="3">
    <location>
        <begin position="111"/>
        <end position="145"/>
    </location>
</feature>
<keyword evidence="5" id="KW-1185">Reference proteome</keyword>
<dbReference type="NCBIfam" id="TIGR00756">
    <property type="entry name" value="PPR"/>
    <property type="match status" value="1"/>
</dbReference>
<name>A0A498J0Z0_MALDO</name>
<protein>
    <recommendedName>
        <fullName evidence="6">Pentacotripeptide-repeat region of PRORP domain-containing protein</fullName>
    </recommendedName>
</protein>
<evidence type="ECO:0000313" key="5">
    <source>
        <dbReference type="Proteomes" id="UP000290289"/>
    </source>
</evidence>